<feature type="domain" description="Response regulatory" evidence="5">
    <location>
        <begin position="8"/>
        <end position="124"/>
    </location>
</feature>
<dbReference type="GO" id="GO:0006355">
    <property type="term" value="P:regulation of DNA-templated transcription"/>
    <property type="evidence" value="ECO:0007669"/>
    <property type="project" value="InterPro"/>
</dbReference>
<keyword evidence="2" id="KW-0238">DNA-binding</keyword>
<keyword evidence="7" id="KW-1185">Reference proteome</keyword>
<evidence type="ECO:0000256" key="3">
    <source>
        <dbReference type="PROSITE-ProRule" id="PRU00169"/>
    </source>
</evidence>
<dbReference type="InterPro" id="IPR011006">
    <property type="entry name" value="CheY-like_superfamily"/>
</dbReference>
<dbReference type="Pfam" id="PF00196">
    <property type="entry name" value="GerE"/>
    <property type="match status" value="1"/>
</dbReference>
<reference evidence="6 7" key="1">
    <citation type="submission" date="2019-02" db="EMBL/GenBank/DDBJ databases">
        <title>Genomic Encyclopedia of Archaeal and Bacterial Type Strains, Phase II (KMG-II): from individual species to whole genera.</title>
        <authorList>
            <person name="Goeker M."/>
        </authorList>
    </citation>
    <scope>NUCLEOTIDE SEQUENCE [LARGE SCALE GENOMIC DNA]</scope>
    <source>
        <strain evidence="6 7">DSM 18101</strain>
    </source>
</reference>
<dbReference type="PRINTS" id="PR00038">
    <property type="entry name" value="HTHLUXR"/>
</dbReference>
<dbReference type="GO" id="GO:0000160">
    <property type="term" value="P:phosphorelay signal transduction system"/>
    <property type="evidence" value="ECO:0007669"/>
    <property type="project" value="InterPro"/>
</dbReference>
<feature type="modified residue" description="4-aspartylphosphate" evidence="3">
    <location>
        <position position="59"/>
    </location>
</feature>
<dbReference type="PANTHER" id="PTHR43214">
    <property type="entry name" value="TWO-COMPONENT RESPONSE REGULATOR"/>
    <property type="match status" value="1"/>
</dbReference>
<dbReference type="SUPFAM" id="SSF52172">
    <property type="entry name" value="CheY-like"/>
    <property type="match status" value="1"/>
</dbReference>
<dbReference type="SMART" id="SM00421">
    <property type="entry name" value="HTH_LUXR"/>
    <property type="match status" value="1"/>
</dbReference>
<evidence type="ECO:0000256" key="2">
    <source>
        <dbReference type="ARBA" id="ARBA00023125"/>
    </source>
</evidence>
<feature type="domain" description="HTH luxR-type" evidence="4">
    <location>
        <begin position="141"/>
        <end position="205"/>
    </location>
</feature>
<keyword evidence="1 3" id="KW-0597">Phosphoprotein</keyword>
<dbReference type="RefSeq" id="WP_165420337.1">
    <property type="nucleotide sequence ID" value="NZ_SHKW01000002.1"/>
</dbReference>
<dbReference type="PANTHER" id="PTHR43214:SF43">
    <property type="entry name" value="TWO-COMPONENT RESPONSE REGULATOR"/>
    <property type="match status" value="1"/>
</dbReference>
<dbReference type="GO" id="GO:0003677">
    <property type="term" value="F:DNA binding"/>
    <property type="evidence" value="ECO:0007669"/>
    <property type="project" value="UniProtKB-KW"/>
</dbReference>
<accession>A0A4Q7YH50</accession>
<protein>
    <submittedName>
        <fullName evidence="6">LuxR family two component transcriptional regulator</fullName>
    </submittedName>
</protein>
<dbReference type="CDD" id="cd06170">
    <property type="entry name" value="LuxR_C_like"/>
    <property type="match status" value="1"/>
</dbReference>
<evidence type="ECO:0000313" key="7">
    <source>
        <dbReference type="Proteomes" id="UP000292958"/>
    </source>
</evidence>
<dbReference type="Proteomes" id="UP000292958">
    <property type="component" value="Unassembled WGS sequence"/>
</dbReference>
<evidence type="ECO:0000259" key="5">
    <source>
        <dbReference type="PROSITE" id="PS50110"/>
    </source>
</evidence>
<dbReference type="CDD" id="cd17535">
    <property type="entry name" value="REC_NarL-like"/>
    <property type="match status" value="1"/>
</dbReference>
<name>A0A4Q7YH50_9BACT</name>
<dbReference type="InterPro" id="IPR016032">
    <property type="entry name" value="Sig_transdc_resp-reg_C-effctor"/>
</dbReference>
<organism evidence="6 7">
    <name type="scientific">Edaphobacter modestus</name>
    <dbReference type="NCBI Taxonomy" id="388466"/>
    <lineage>
        <taxon>Bacteria</taxon>
        <taxon>Pseudomonadati</taxon>
        <taxon>Acidobacteriota</taxon>
        <taxon>Terriglobia</taxon>
        <taxon>Terriglobales</taxon>
        <taxon>Acidobacteriaceae</taxon>
        <taxon>Edaphobacter</taxon>
    </lineage>
</organism>
<dbReference type="InterPro" id="IPR039420">
    <property type="entry name" value="WalR-like"/>
</dbReference>
<dbReference type="Pfam" id="PF00072">
    <property type="entry name" value="Response_reg"/>
    <property type="match status" value="1"/>
</dbReference>
<dbReference type="EMBL" id="SHKW01000002">
    <property type="protein sequence ID" value="RZU35679.1"/>
    <property type="molecule type" value="Genomic_DNA"/>
</dbReference>
<comment type="caution">
    <text evidence="6">The sequence shown here is derived from an EMBL/GenBank/DDBJ whole genome shotgun (WGS) entry which is preliminary data.</text>
</comment>
<gene>
    <name evidence="6" type="ORF">BDD14_5769</name>
</gene>
<dbReference type="SUPFAM" id="SSF46894">
    <property type="entry name" value="C-terminal effector domain of the bipartite response regulators"/>
    <property type="match status" value="1"/>
</dbReference>
<dbReference type="SMART" id="SM00448">
    <property type="entry name" value="REC"/>
    <property type="match status" value="1"/>
</dbReference>
<dbReference type="AlphaFoldDB" id="A0A4Q7YH50"/>
<dbReference type="PROSITE" id="PS00622">
    <property type="entry name" value="HTH_LUXR_1"/>
    <property type="match status" value="1"/>
</dbReference>
<dbReference type="InterPro" id="IPR000792">
    <property type="entry name" value="Tscrpt_reg_LuxR_C"/>
</dbReference>
<sequence length="212" mass="23339">MSAEQQIRVFIVDDHQVVRMGLKTMLESEPDIRVVGMASSGTEALDALDNLEVDVLLTDLHMAEMGGDSLIMLARRSNPKLHAAVLSNYRSDQDVFSAIKAGAMAYILKSALLEQVVGVIRDVHQGKTVIPPHIAEQLAQIVSRNPPSAREAEILQLVALGMNNREIADKLFISHNTVRNHINSLLEKLGTRDRTEATAVAIKRGLVRVNYD</sequence>
<dbReference type="PROSITE" id="PS50110">
    <property type="entry name" value="RESPONSE_REGULATORY"/>
    <property type="match status" value="1"/>
</dbReference>
<proteinExistence type="predicted"/>
<evidence type="ECO:0000256" key="1">
    <source>
        <dbReference type="ARBA" id="ARBA00022553"/>
    </source>
</evidence>
<dbReference type="Gene3D" id="3.40.50.2300">
    <property type="match status" value="1"/>
</dbReference>
<dbReference type="InterPro" id="IPR058245">
    <property type="entry name" value="NreC/VraR/RcsB-like_REC"/>
</dbReference>
<dbReference type="PROSITE" id="PS50043">
    <property type="entry name" value="HTH_LUXR_2"/>
    <property type="match status" value="1"/>
</dbReference>
<evidence type="ECO:0000259" key="4">
    <source>
        <dbReference type="PROSITE" id="PS50043"/>
    </source>
</evidence>
<dbReference type="InterPro" id="IPR001789">
    <property type="entry name" value="Sig_transdc_resp-reg_receiver"/>
</dbReference>
<evidence type="ECO:0000313" key="6">
    <source>
        <dbReference type="EMBL" id="RZU35679.1"/>
    </source>
</evidence>